<name>A0A6J7X5S0_9CAUD</name>
<evidence type="ECO:0000313" key="1">
    <source>
        <dbReference type="EMBL" id="CAB5222643.1"/>
    </source>
</evidence>
<sequence>MKNIIKDDWPIVLTPKNLPVLVIKVYDADGIEYKYLYELNRLTGDGKQYSTDDSGKMFCILGTPDTESVTLKTPIIITHKYEVPE</sequence>
<protein>
    <submittedName>
        <fullName evidence="1">Uncharacterized protein</fullName>
    </submittedName>
</protein>
<accession>A0A6J7X5S0</accession>
<dbReference type="EMBL" id="LR798309">
    <property type="protein sequence ID" value="CAB5222643.1"/>
    <property type="molecule type" value="Genomic_DNA"/>
</dbReference>
<proteinExistence type="predicted"/>
<gene>
    <name evidence="1" type="ORF">UFOVP365_18</name>
</gene>
<organism evidence="1">
    <name type="scientific">uncultured Caudovirales phage</name>
    <dbReference type="NCBI Taxonomy" id="2100421"/>
    <lineage>
        <taxon>Viruses</taxon>
        <taxon>Duplodnaviria</taxon>
        <taxon>Heunggongvirae</taxon>
        <taxon>Uroviricota</taxon>
        <taxon>Caudoviricetes</taxon>
        <taxon>Peduoviridae</taxon>
        <taxon>Maltschvirus</taxon>
        <taxon>Maltschvirus maltsch</taxon>
    </lineage>
</organism>
<reference evidence="1" key="1">
    <citation type="submission" date="2020-05" db="EMBL/GenBank/DDBJ databases">
        <authorList>
            <person name="Chiriac C."/>
            <person name="Salcher M."/>
            <person name="Ghai R."/>
            <person name="Kavagutti S V."/>
        </authorList>
    </citation>
    <scope>NUCLEOTIDE SEQUENCE</scope>
</reference>